<dbReference type="OrthoDB" id="5296450at2"/>
<dbReference type="EMBL" id="MTSM01000017">
    <property type="protein sequence ID" value="OPX54862.1"/>
    <property type="molecule type" value="Genomic_DNA"/>
</dbReference>
<feature type="compositionally biased region" description="Basic and acidic residues" evidence="1">
    <location>
        <begin position="209"/>
        <end position="221"/>
    </location>
</feature>
<sequence length="221" mass="24766">MNPFLRPTAIINWDHPEVLALASYLSKGSQEPLGLIRRSFEWVRDQIAHSWDYQKSAVPLKASEVLINKNGCCFAKSHLLSALLRANGIPSGFCYQRVDNDWGPKSKRLHGLNAVYLSQIGWLRVDARGGKTSAKTFFTPPAESLTYEDAEHILGIWPNPLDSVVDALLNSSHVNELYHRLPDQMMISYSTKSSEEDYFIDQLSSTTSDNDHGNDKSSRAA</sequence>
<dbReference type="Pfam" id="PF01841">
    <property type="entry name" value="Transglut_core"/>
    <property type="match status" value="1"/>
</dbReference>
<dbReference type="Proteomes" id="UP000191418">
    <property type="component" value="Unassembled WGS sequence"/>
</dbReference>
<dbReference type="InterPro" id="IPR038765">
    <property type="entry name" value="Papain-like_cys_pep_sf"/>
</dbReference>
<feature type="region of interest" description="Disordered" evidence="1">
    <location>
        <begin position="201"/>
        <end position="221"/>
    </location>
</feature>
<dbReference type="RefSeq" id="WP_078744997.1">
    <property type="nucleotide sequence ID" value="NZ_FUXG01000007.1"/>
</dbReference>
<gene>
    <name evidence="3" type="ORF">BTE48_12155</name>
</gene>
<reference evidence="3 4" key="1">
    <citation type="submission" date="2017-01" db="EMBL/GenBank/DDBJ databases">
        <title>Genome Sequencing of a Marine Spirillum, Oceanospirillum multiglobuliferum ATCC 33336, from Japan.</title>
        <authorList>
            <person name="Carney J.G."/>
            <person name="Trachtenberg A.M."/>
            <person name="Rheaume B.A."/>
            <person name="Linnane J.D."/>
            <person name="Pitts N.L."/>
            <person name="Mykles D.L."/>
            <person name="Maclea K.S."/>
        </authorList>
    </citation>
    <scope>NUCLEOTIDE SEQUENCE [LARGE SCALE GENOMIC DNA]</scope>
    <source>
        <strain evidence="3 4">ATCC 33336</strain>
    </source>
</reference>
<dbReference type="AlphaFoldDB" id="A0A1T4P6P4"/>
<dbReference type="STRING" id="64969.SAMN02745127_01381"/>
<dbReference type="SUPFAM" id="SSF54001">
    <property type="entry name" value="Cysteine proteinases"/>
    <property type="match status" value="1"/>
</dbReference>
<dbReference type="InterPro" id="IPR002931">
    <property type="entry name" value="Transglutaminase-like"/>
</dbReference>
<accession>A0A1T4P6P4</accession>
<name>A0A1T4P6P4_9GAMM</name>
<evidence type="ECO:0000256" key="1">
    <source>
        <dbReference type="SAM" id="MobiDB-lite"/>
    </source>
</evidence>
<proteinExistence type="predicted"/>
<dbReference type="PANTHER" id="PTHR33490">
    <property type="entry name" value="BLR5614 PROTEIN-RELATED"/>
    <property type="match status" value="1"/>
</dbReference>
<protein>
    <recommendedName>
        <fullName evidence="2">Transglutaminase-like domain-containing protein</fullName>
    </recommendedName>
</protein>
<evidence type="ECO:0000313" key="3">
    <source>
        <dbReference type="EMBL" id="OPX54862.1"/>
    </source>
</evidence>
<evidence type="ECO:0000259" key="2">
    <source>
        <dbReference type="Pfam" id="PF01841"/>
    </source>
</evidence>
<feature type="domain" description="Transglutaminase-like" evidence="2">
    <location>
        <begin position="20"/>
        <end position="127"/>
    </location>
</feature>
<evidence type="ECO:0000313" key="4">
    <source>
        <dbReference type="Proteomes" id="UP000191418"/>
    </source>
</evidence>
<organism evidence="3 4">
    <name type="scientific">Oceanospirillum multiglobuliferum</name>
    <dbReference type="NCBI Taxonomy" id="64969"/>
    <lineage>
        <taxon>Bacteria</taxon>
        <taxon>Pseudomonadati</taxon>
        <taxon>Pseudomonadota</taxon>
        <taxon>Gammaproteobacteria</taxon>
        <taxon>Oceanospirillales</taxon>
        <taxon>Oceanospirillaceae</taxon>
        <taxon>Oceanospirillum</taxon>
    </lineage>
</organism>
<comment type="caution">
    <text evidence="3">The sequence shown here is derived from an EMBL/GenBank/DDBJ whole genome shotgun (WGS) entry which is preliminary data.</text>
</comment>
<dbReference type="PANTHER" id="PTHR33490:SF3">
    <property type="entry name" value="CONSERVED INTEGRAL MEMBRANE PROTEIN"/>
    <property type="match status" value="1"/>
</dbReference>
<keyword evidence="4" id="KW-1185">Reference proteome</keyword>
<dbReference type="Gene3D" id="3.10.620.30">
    <property type="match status" value="1"/>
</dbReference>